<gene>
    <name evidence="1" type="ORF">AXG93_4776s1090</name>
</gene>
<dbReference type="AlphaFoldDB" id="A0A176VSK5"/>
<name>A0A176VSK5_MARPO</name>
<organism evidence="1 2">
    <name type="scientific">Marchantia polymorpha subsp. ruderalis</name>
    <dbReference type="NCBI Taxonomy" id="1480154"/>
    <lineage>
        <taxon>Eukaryota</taxon>
        <taxon>Viridiplantae</taxon>
        <taxon>Streptophyta</taxon>
        <taxon>Embryophyta</taxon>
        <taxon>Marchantiophyta</taxon>
        <taxon>Marchantiopsida</taxon>
        <taxon>Marchantiidae</taxon>
        <taxon>Marchantiales</taxon>
        <taxon>Marchantiaceae</taxon>
        <taxon>Marchantia</taxon>
    </lineage>
</organism>
<proteinExistence type="predicted"/>
<comment type="caution">
    <text evidence="1">The sequence shown here is derived from an EMBL/GenBank/DDBJ whole genome shotgun (WGS) entry which is preliminary data.</text>
</comment>
<sequence>MEKVGDDVLQGCSFVASVATGIDWDGSSWAFCDRRDISQFVPVDIADGAGKDTGLRLQGRGVLCFESLPKQSGLFQLKDGQL</sequence>
<reference evidence="1" key="1">
    <citation type="submission" date="2016-03" db="EMBL/GenBank/DDBJ databases">
        <title>Mechanisms controlling the formation of the plant cell surface in tip-growing cells are functionally conserved among land plants.</title>
        <authorList>
            <person name="Honkanen S."/>
            <person name="Jones V.A."/>
            <person name="Morieri G."/>
            <person name="Champion C."/>
            <person name="Hetherington A.J."/>
            <person name="Kelly S."/>
            <person name="Saint-Marcoux D."/>
            <person name="Proust H."/>
            <person name="Prescott H."/>
            <person name="Dolan L."/>
        </authorList>
    </citation>
    <scope>NUCLEOTIDE SEQUENCE [LARGE SCALE GENOMIC DNA]</scope>
    <source>
        <tissue evidence="1">Whole gametophyte</tissue>
    </source>
</reference>
<accession>A0A176VSK5</accession>
<protein>
    <submittedName>
        <fullName evidence="1">Uncharacterized protein</fullName>
    </submittedName>
</protein>
<dbReference type="Proteomes" id="UP000077202">
    <property type="component" value="Unassembled WGS sequence"/>
</dbReference>
<dbReference type="EMBL" id="LVLJ01002789">
    <property type="protein sequence ID" value="OAE23727.1"/>
    <property type="molecule type" value="Genomic_DNA"/>
</dbReference>
<keyword evidence="2" id="KW-1185">Reference proteome</keyword>
<evidence type="ECO:0000313" key="2">
    <source>
        <dbReference type="Proteomes" id="UP000077202"/>
    </source>
</evidence>
<evidence type="ECO:0000313" key="1">
    <source>
        <dbReference type="EMBL" id="OAE23727.1"/>
    </source>
</evidence>